<protein>
    <recommendedName>
        <fullName evidence="1">Co-chaperone DjlA N-terminal domain-containing protein</fullName>
    </recommendedName>
</protein>
<dbReference type="Gene3D" id="1.10.3680.10">
    <property type="entry name" value="TerB-like"/>
    <property type="match status" value="1"/>
</dbReference>
<evidence type="ECO:0000313" key="3">
    <source>
        <dbReference type="Proteomes" id="UP001161409"/>
    </source>
</evidence>
<dbReference type="SUPFAM" id="SSF158682">
    <property type="entry name" value="TerB-like"/>
    <property type="match status" value="1"/>
</dbReference>
<accession>A0ABQ5U7B6</accession>
<dbReference type="InterPro" id="IPR007791">
    <property type="entry name" value="DjlA_N"/>
</dbReference>
<sequence length="153" mass="16818">MLARLKELFVGKGADEASLGNAEDMQVATAALLIEAALSDEDFSETERDTLGAILQRHFSLSEAEAADVIEAAEKSHADTSHLLTFTRVIKENCPIEERSDIIALMWEIAYADGTLSKFEANLIRRTCGLIYVSDLESGQARKRVMQKLGVTE</sequence>
<proteinExistence type="predicted"/>
<comment type="caution">
    <text evidence="2">The sequence shown here is derived from an EMBL/GenBank/DDBJ whole genome shotgun (WGS) entry which is preliminary data.</text>
</comment>
<dbReference type="Pfam" id="PF05099">
    <property type="entry name" value="TerB"/>
    <property type="match status" value="1"/>
</dbReference>
<evidence type="ECO:0000259" key="1">
    <source>
        <dbReference type="Pfam" id="PF05099"/>
    </source>
</evidence>
<organism evidence="2 3">
    <name type="scientific">Sneathiella chinensis</name>
    <dbReference type="NCBI Taxonomy" id="349750"/>
    <lineage>
        <taxon>Bacteria</taxon>
        <taxon>Pseudomonadati</taxon>
        <taxon>Pseudomonadota</taxon>
        <taxon>Alphaproteobacteria</taxon>
        <taxon>Sneathiellales</taxon>
        <taxon>Sneathiellaceae</taxon>
        <taxon>Sneathiella</taxon>
    </lineage>
</organism>
<feature type="domain" description="Co-chaperone DjlA N-terminal" evidence="1">
    <location>
        <begin position="27"/>
        <end position="142"/>
    </location>
</feature>
<gene>
    <name evidence="2" type="ORF">GCM10007924_32640</name>
</gene>
<evidence type="ECO:0000313" key="2">
    <source>
        <dbReference type="EMBL" id="GLQ08042.1"/>
    </source>
</evidence>
<dbReference type="RefSeq" id="WP_169560112.1">
    <property type="nucleotide sequence ID" value="NZ_BSNF01000010.1"/>
</dbReference>
<dbReference type="InterPro" id="IPR029024">
    <property type="entry name" value="TerB-like"/>
</dbReference>
<reference evidence="2" key="1">
    <citation type="journal article" date="2014" name="Int. J. Syst. Evol. Microbiol.">
        <title>Complete genome of a new Firmicutes species belonging to the dominant human colonic microbiota ('Ruminococcus bicirculans') reveals two chromosomes and a selective capacity to utilize plant glucans.</title>
        <authorList>
            <consortium name="NISC Comparative Sequencing Program"/>
            <person name="Wegmann U."/>
            <person name="Louis P."/>
            <person name="Goesmann A."/>
            <person name="Henrissat B."/>
            <person name="Duncan S.H."/>
            <person name="Flint H.J."/>
        </authorList>
    </citation>
    <scope>NUCLEOTIDE SEQUENCE</scope>
    <source>
        <strain evidence="2">NBRC 103408</strain>
    </source>
</reference>
<dbReference type="Proteomes" id="UP001161409">
    <property type="component" value="Unassembled WGS sequence"/>
</dbReference>
<dbReference type="CDD" id="cd07313">
    <property type="entry name" value="terB_like_2"/>
    <property type="match status" value="1"/>
</dbReference>
<reference evidence="2" key="2">
    <citation type="submission" date="2023-01" db="EMBL/GenBank/DDBJ databases">
        <title>Draft genome sequence of Sneathiella chinensis strain NBRC 103408.</title>
        <authorList>
            <person name="Sun Q."/>
            <person name="Mori K."/>
        </authorList>
    </citation>
    <scope>NUCLEOTIDE SEQUENCE</scope>
    <source>
        <strain evidence="2">NBRC 103408</strain>
    </source>
</reference>
<keyword evidence="3" id="KW-1185">Reference proteome</keyword>
<name>A0ABQ5U7B6_9PROT</name>
<dbReference type="EMBL" id="BSNF01000010">
    <property type="protein sequence ID" value="GLQ08042.1"/>
    <property type="molecule type" value="Genomic_DNA"/>
</dbReference>